<protein>
    <submittedName>
        <fullName evidence="2">Uncharacterized protein</fullName>
    </submittedName>
</protein>
<evidence type="ECO:0000313" key="3">
    <source>
        <dbReference type="Proteomes" id="UP000785679"/>
    </source>
</evidence>
<keyword evidence="3" id="KW-1185">Reference proteome</keyword>
<evidence type="ECO:0000313" key="2">
    <source>
        <dbReference type="EMBL" id="TNV71624.1"/>
    </source>
</evidence>
<name>A0A8J8NBH8_HALGN</name>
<reference evidence="2" key="1">
    <citation type="submission" date="2019-06" db="EMBL/GenBank/DDBJ databases">
        <authorList>
            <person name="Zheng W."/>
        </authorList>
    </citation>
    <scope>NUCLEOTIDE SEQUENCE</scope>
    <source>
        <strain evidence="2">QDHG01</strain>
    </source>
</reference>
<dbReference type="EMBL" id="RRYP01029743">
    <property type="protein sequence ID" value="TNV71624.1"/>
    <property type="molecule type" value="Genomic_DNA"/>
</dbReference>
<gene>
    <name evidence="2" type="ORF">FGO68_gene11725</name>
</gene>
<comment type="caution">
    <text evidence="2">The sequence shown here is derived from an EMBL/GenBank/DDBJ whole genome shotgun (WGS) entry which is preliminary data.</text>
</comment>
<evidence type="ECO:0000256" key="1">
    <source>
        <dbReference type="SAM" id="Phobius"/>
    </source>
</evidence>
<accession>A0A8J8NBH8</accession>
<dbReference type="Proteomes" id="UP000785679">
    <property type="component" value="Unassembled WGS sequence"/>
</dbReference>
<organism evidence="2 3">
    <name type="scientific">Halteria grandinella</name>
    <dbReference type="NCBI Taxonomy" id="5974"/>
    <lineage>
        <taxon>Eukaryota</taxon>
        <taxon>Sar</taxon>
        <taxon>Alveolata</taxon>
        <taxon>Ciliophora</taxon>
        <taxon>Intramacronucleata</taxon>
        <taxon>Spirotrichea</taxon>
        <taxon>Stichotrichia</taxon>
        <taxon>Sporadotrichida</taxon>
        <taxon>Halteriidae</taxon>
        <taxon>Halteria</taxon>
    </lineage>
</organism>
<keyword evidence="1" id="KW-1133">Transmembrane helix</keyword>
<feature type="transmembrane region" description="Helical" evidence="1">
    <location>
        <begin position="79"/>
        <end position="101"/>
    </location>
</feature>
<keyword evidence="1" id="KW-0472">Membrane</keyword>
<keyword evidence="1" id="KW-0812">Transmembrane</keyword>
<dbReference type="AlphaFoldDB" id="A0A8J8NBH8"/>
<proteinExistence type="predicted"/>
<sequence>MNMIKNLRLHLVRAKIALNEHHPLDRFHKRQIHTEDTCPNPNPKSTTRDRMLYILYMSYPYIKKSKKEKEIAGKKERACGLWPLIIIITGATYCAVNLYAVTVGLEVLSKKGCAGVITSASVRYWLAFVETSATRCLQSAQMTLAEGASLCISVARACIKCTVDETLIIKLHSGRNSPLSLCLQNDSKR</sequence>